<feature type="compositionally biased region" description="Basic and acidic residues" evidence="1">
    <location>
        <begin position="224"/>
        <end position="236"/>
    </location>
</feature>
<feature type="compositionally biased region" description="Basic and acidic residues" evidence="1">
    <location>
        <begin position="367"/>
        <end position="377"/>
    </location>
</feature>
<reference evidence="2 3" key="1">
    <citation type="submission" date="2024-09" db="EMBL/GenBank/DDBJ databases">
        <title>T2T genomes of carrot and Alternaria dauci and their utility for understanding host-pathogen interaction during carrot leaf blight disease.</title>
        <authorList>
            <person name="Liu W."/>
            <person name="Xu S."/>
            <person name="Ou C."/>
            <person name="Liu X."/>
            <person name="Zhuang F."/>
            <person name="Deng X.W."/>
        </authorList>
    </citation>
    <scope>NUCLEOTIDE SEQUENCE [LARGE SCALE GENOMIC DNA]</scope>
    <source>
        <strain evidence="2 3">A2016</strain>
    </source>
</reference>
<organism evidence="2 3">
    <name type="scientific">Alternaria dauci</name>
    <dbReference type="NCBI Taxonomy" id="48095"/>
    <lineage>
        <taxon>Eukaryota</taxon>
        <taxon>Fungi</taxon>
        <taxon>Dikarya</taxon>
        <taxon>Ascomycota</taxon>
        <taxon>Pezizomycotina</taxon>
        <taxon>Dothideomycetes</taxon>
        <taxon>Pleosporomycetidae</taxon>
        <taxon>Pleosporales</taxon>
        <taxon>Pleosporineae</taxon>
        <taxon>Pleosporaceae</taxon>
        <taxon>Alternaria</taxon>
        <taxon>Alternaria sect. Porri</taxon>
    </lineage>
</organism>
<proteinExistence type="predicted"/>
<evidence type="ECO:0000256" key="1">
    <source>
        <dbReference type="SAM" id="MobiDB-lite"/>
    </source>
</evidence>
<feature type="compositionally biased region" description="Basic and acidic residues" evidence="1">
    <location>
        <begin position="628"/>
        <end position="651"/>
    </location>
</feature>
<keyword evidence="3" id="KW-1185">Reference proteome</keyword>
<feature type="compositionally biased region" description="Low complexity" evidence="1">
    <location>
        <begin position="104"/>
        <end position="122"/>
    </location>
</feature>
<dbReference type="Proteomes" id="UP001578633">
    <property type="component" value="Chromosome 8"/>
</dbReference>
<dbReference type="EMBL" id="JBHGVX010000008">
    <property type="protein sequence ID" value="KAL1793752.1"/>
    <property type="molecule type" value="Genomic_DNA"/>
</dbReference>
<feature type="compositionally biased region" description="Polar residues" evidence="1">
    <location>
        <begin position="175"/>
        <end position="187"/>
    </location>
</feature>
<gene>
    <name evidence="2" type="ORF">ACET3X_008734</name>
</gene>
<feature type="compositionally biased region" description="Acidic residues" evidence="1">
    <location>
        <begin position="271"/>
        <end position="286"/>
    </location>
</feature>
<feature type="compositionally biased region" description="Basic and acidic residues" evidence="1">
    <location>
        <begin position="790"/>
        <end position="805"/>
    </location>
</feature>
<name>A0ABR3UC46_9PLEO</name>
<evidence type="ECO:0000313" key="2">
    <source>
        <dbReference type="EMBL" id="KAL1793752.1"/>
    </source>
</evidence>
<feature type="compositionally biased region" description="Low complexity" evidence="1">
    <location>
        <begin position="15"/>
        <end position="35"/>
    </location>
</feature>
<protein>
    <submittedName>
        <fullName evidence="2">Uncharacterized protein</fullName>
    </submittedName>
</protein>
<feature type="region of interest" description="Disordered" evidence="1">
    <location>
        <begin position="1"/>
        <end position="210"/>
    </location>
</feature>
<dbReference type="GeneID" id="96089056"/>
<feature type="compositionally biased region" description="Basic and acidic residues" evidence="1">
    <location>
        <begin position="244"/>
        <end position="270"/>
    </location>
</feature>
<feature type="compositionally biased region" description="Basic and acidic residues" evidence="1">
    <location>
        <begin position="385"/>
        <end position="397"/>
    </location>
</feature>
<feature type="region of interest" description="Disordered" evidence="1">
    <location>
        <begin position="623"/>
        <end position="656"/>
    </location>
</feature>
<feature type="region of interest" description="Disordered" evidence="1">
    <location>
        <begin position="699"/>
        <end position="827"/>
    </location>
</feature>
<feature type="region of interest" description="Disordered" evidence="1">
    <location>
        <begin position="356"/>
        <end position="397"/>
    </location>
</feature>
<sequence>MPATWVSDEDEPYTSPSQKASFSSSPNDNNDSLASSPPPLHSPFSPSPHKKGQAPSGIPRPNTFSSTYKAPPHFPANDANPLASPETTPTPPPRSAKRSELTSARIAAYEARTTEAATRAATGPIVPNPDKAKGLSSASQLPIPLYKAGTLRTPGQPSAPVNKLDDSNKPHTTHHASLSAQPTSEFDQPTREGGKGRRSPSVSSELSPFADSYVSATDELSELLDHETVEADRRQQEQAAFRPSVERSRTVLDDLEEQITRRDDNEHAIGDEEEYDWGSGDEEEEEPRLQPLSHYLIGGENFLTPPPVVASSSNQGNVRMPDSVYSSASPLDLSVAQWWEDVRTFWDGTSAGINETGDEILAGNDPRFTRVKPDRSKSAIPPKGRHSEPAEFSERKPGRYTVIQSSLSGYPRYEVSNVFFESIDQTKHMNEEAARRATCIDDPDAEPNPSTCPVYENLKVPLHERLSKMLPSPSNFSPPLGPDPFVAWTYEYRPRDHSLQVIEAASTTPALVLKDDALKARAEQYRENKAVLQAALKEVSVLTPAPDTDHAHECPHCHSVEASGSIPQGPRYQADVDTLQFLILAQHELRKDLARLEATQRGVQGSLSTLGIFPSRHRFGNAAQRQALVERRGREGSERQRQALEYQESREGTSGAELYPLDQELHDALSALDLITEPPTDPFRTISATANLAFRESLPFVNQADPRPAAPRRSSSEYSDRPTRSKSRATTARPVRDEPGMVDVGNPPKHPRTSAQDRAAAYQIMQSVQTYHNSGRTSRASGGSGLVDGESARIGRTRERGRPEDVVATSPSRDEERYPRRQNIIQQ</sequence>
<comment type="caution">
    <text evidence="2">The sequence shown here is derived from an EMBL/GenBank/DDBJ whole genome shotgun (WGS) entry which is preliminary data.</text>
</comment>
<feature type="compositionally biased region" description="Basic and acidic residues" evidence="1">
    <location>
        <begin position="714"/>
        <end position="723"/>
    </location>
</feature>
<evidence type="ECO:0000313" key="3">
    <source>
        <dbReference type="Proteomes" id="UP001578633"/>
    </source>
</evidence>
<dbReference type="RefSeq" id="XP_069304336.1">
    <property type="nucleotide sequence ID" value="XM_069454940.1"/>
</dbReference>
<feature type="region of interest" description="Disordered" evidence="1">
    <location>
        <begin position="224"/>
        <end position="292"/>
    </location>
</feature>
<feature type="compositionally biased region" description="Polar residues" evidence="1">
    <location>
        <begin position="764"/>
        <end position="773"/>
    </location>
</feature>
<accession>A0ABR3UC46</accession>